<dbReference type="NCBIfam" id="TIGR01470">
    <property type="entry name" value="cysG_Nterm"/>
    <property type="match status" value="1"/>
</dbReference>
<evidence type="ECO:0000256" key="2">
    <source>
        <dbReference type="ARBA" id="ARBA00012400"/>
    </source>
</evidence>
<evidence type="ECO:0000256" key="1">
    <source>
        <dbReference type="ARBA" id="ARBA00005010"/>
    </source>
</evidence>
<dbReference type="AlphaFoldDB" id="A0A3B1CC89"/>
<dbReference type="InterPro" id="IPR042518">
    <property type="entry name" value="SirC_C"/>
</dbReference>
<dbReference type="Gene3D" id="1.10.8.610">
    <property type="entry name" value="SirC, precorrin-2 dehydrogenase, C-terminal helical domain-like"/>
    <property type="match status" value="1"/>
</dbReference>
<dbReference type="Gene3D" id="3.40.50.720">
    <property type="entry name" value="NAD(P)-binding Rossmann-like Domain"/>
    <property type="match status" value="1"/>
</dbReference>
<keyword evidence="3 8" id="KW-0560">Oxidoreductase</keyword>
<evidence type="ECO:0000313" key="8">
    <source>
        <dbReference type="EMBL" id="VAX28076.1"/>
    </source>
</evidence>
<feature type="domain" description="Siroheme synthase central" evidence="7">
    <location>
        <begin position="117"/>
        <end position="143"/>
    </location>
</feature>
<proteinExistence type="predicted"/>
<dbReference type="GO" id="GO:0004325">
    <property type="term" value="F:ferrochelatase activity"/>
    <property type="evidence" value="ECO:0007669"/>
    <property type="project" value="InterPro"/>
</dbReference>
<dbReference type="EC" id="1.3.1.76" evidence="2"/>
<evidence type="ECO:0000259" key="7">
    <source>
        <dbReference type="Pfam" id="PF14824"/>
    </source>
</evidence>
<reference evidence="8" key="1">
    <citation type="submission" date="2018-06" db="EMBL/GenBank/DDBJ databases">
        <authorList>
            <person name="Zhirakovskaya E."/>
        </authorList>
    </citation>
    <scope>NUCLEOTIDE SEQUENCE</scope>
</reference>
<accession>A0A3B1CC89</accession>
<sequence length="209" mass="22469">MRYYPVFLNLEGKRCIVIGGGTIAERKVLALLDAGAAVTVISPELTERLAGLKRAGQIEHTPRGYQDGDLKGAFIVIAATSDMDVNRKVAGDAGNIPVNVVDVPALCTFIVPSVIKRGKLTIAVSTSGASPALSGSIREELEDLYMEEVGGLLQHLAEIRKTLTESDIPPEKRTVILKRLGSREVLHILRAEGLQGALRHIQDMVDHSG</sequence>
<evidence type="ECO:0000256" key="4">
    <source>
        <dbReference type="ARBA" id="ARBA00023027"/>
    </source>
</evidence>
<name>A0A3B1CC89_9ZZZZ</name>
<dbReference type="Pfam" id="PF13241">
    <property type="entry name" value="NAD_binding_7"/>
    <property type="match status" value="1"/>
</dbReference>
<keyword evidence="4" id="KW-0520">NAD</keyword>
<dbReference type="Pfam" id="PF14824">
    <property type="entry name" value="Sirohm_synth_M"/>
    <property type="match status" value="1"/>
</dbReference>
<evidence type="ECO:0000256" key="6">
    <source>
        <dbReference type="ARBA" id="ARBA00047561"/>
    </source>
</evidence>
<dbReference type="PANTHER" id="PTHR35330">
    <property type="entry name" value="SIROHEME BIOSYNTHESIS PROTEIN MET8"/>
    <property type="match status" value="1"/>
</dbReference>
<dbReference type="InterPro" id="IPR006367">
    <property type="entry name" value="Sirohaem_synthase_N"/>
</dbReference>
<dbReference type="SUPFAM" id="SSF75615">
    <property type="entry name" value="Siroheme synthase middle domains-like"/>
    <property type="match status" value="1"/>
</dbReference>
<organism evidence="8">
    <name type="scientific">hydrothermal vent metagenome</name>
    <dbReference type="NCBI Taxonomy" id="652676"/>
    <lineage>
        <taxon>unclassified sequences</taxon>
        <taxon>metagenomes</taxon>
        <taxon>ecological metagenomes</taxon>
    </lineage>
</organism>
<dbReference type="InterPro" id="IPR028281">
    <property type="entry name" value="Sirohaem_synthase_central"/>
</dbReference>
<dbReference type="UniPathway" id="UPA00262">
    <property type="reaction ID" value="UER00222"/>
</dbReference>
<dbReference type="SUPFAM" id="SSF51735">
    <property type="entry name" value="NAD(P)-binding Rossmann-fold domains"/>
    <property type="match status" value="1"/>
</dbReference>
<comment type="pathway">
    <text evidence="1">Porphyrin-containing compound metabolism; siroheme biosynthesis; sirohydrochlorin from precorrin-2: step 1/1.</text>
</comment>
<keyword evidence="5" id="KW-0627">Porphyrin biosynthesis</keyword>
<dbReference type="EMBL" id="UOGI01000017">
    <property type="protein sequence ID" value="VAX28076.1"/>
    <property type="molecule type" value="Genomic_DNA"/>
</dbReference>
<comment type="catalytic activity">
    <reaction evidence="6">
        <text>precorrin-2 + NAD(+) = sirohydrochlorin + NADH + 2 H(+)</text>
        <dbReference type="Rhea" id="RHEA:15613"/>
        <dbReference type="ChEBI" id="CHEBI:15378"/>
        <dbReference type="ChEBI" id="CHEBI:57540"/>
        <dbReference type="ChEBI" id="CHEBI:57945"/>
        <dbReference type="ChEBI" id="CHEBI:58351"/>
        <dbReference type="ChEBI" id="CHEBI:58827"/>
        <dbReference type="EC" id="1.3.1.76"/>
    </reaction>
</comment>
<protein>
    <recommendedName>
        <fullName evidence="2">precorrin-2 dehydrogenase</fullName>
        <ecNumber evidence="2">1.3.1.76</ecNumber>
    </recommendedName>
</protein>
<gene>
    <name evidence="8" type="ORF">MNBD_NITROSPIRAE03-1028</name>
</gene>
<evidence type="ECO:0000256" key="3">
    <source>
        <dbReference type="ARBA" id="ARBA00023002"/>
    </source>
</evidence>
<dbReference type="PANTHER" id="PTHR35330:SF1">
    <property type="entry name" value="SIROHEME BIOSYNTHESIS PROTEIN MET8"/>
    <property type="match status" value="1"/>
</dbReference>
<evidence type="ECO:0000256" key="5">
    <source>
        <dbReference type="ARBA" id="ARBA00023244"/>
    </source>
</evidence>
<dbReference type="InterPro" id="IPR036291">
    <property type="entry name" value="NAD(P)-bd_dom_sf"/>
</dbReference>
<dbReference type="GO" id="GO:0019354">
    <property type="term" value="P:siroheme biosynthetic process"/>
    <property type="evidence" value="ECO:0007669"/>
    <property type="project" value="UniProtKB-UniPathway"/>
</dbReference>
<dbReference type="InterPro" id="IPR028161">
    <property type="entry name" value="Met8-like"/>
</dbReference>
<dbReference type="GO" id="GO:0043115">
    <property type="term" value="F:precorrin-2 dehydrogenase activity"/>
    <property type="evidence" value="ECO:0007669"/>
    <property type="project" value="UniProtKB-EC"/>
</dbReference>